<dbReference type="OrthoDB" id="1521716at2"/>
<sequence length="590" mass="62100">MKKFTNNMLRLLTVMAVVMLGFSACQKDEEIFPIPTVTPAGTLSGIPGATVSVKASISAPAGLKSITVLKNGQAFDSKTFTGEKTAEYAKDYVIDGTAGSVVTFSIQVTDSKNQVSTLTPLTVNVTAIPPKTIVDVSGVIEGNITWTADKIYRLKGFVRVGEEAVFGTITKKGVLTIQAGTTIIGERASKGALIVQRGSKIIAEGTADKPIVFTSERNPGEREAGDWGGLVLCGQAPNNLPNDASNRQLEGGYGAFHGGTDAADNSGILKYVRLEFAGIPINPNQEVNSLTLGSVGSGTVIDYVQASFGLDDSFEWFGGTVNAKHLIAYKGLDDDFDTDNGFSGYVQYGLGVRGSAIADQSGSNGFESDNDANGSTNVPFTSAVFANMSIIGAKGAVNIAIDPLFQHGAQIRRNSKQKLYNSIITGYPYGVYIDSQRGSAKVNAANGEIDFQNVILAGVEGWGPGGFGLGWSVNVRPMGVAVPGFENMASGTNGAAILIGDKTPEDWFKSLTGNKILATNAKMGLSTTLWSAGRPTLTLATGTDESLIGPKLKSDLPTFFEATDYVGAFKSTDWTLGWSEFAPQSVVYVK</sequence>
<proteinExistence type="predicted"/>
<gene>
    <name evidence="2" type="ORF">HME7025_00267</name>
</gene>
<reference evidence="3" key="1">
    <citation type="submission" date="2018-05" db="EMBL/GenBank/DDBJ databases">
        <title>Pseudarcicella sp. HME7025 Genome sequencing and assembly.</title>
        <authorList>
            <person name="Kim H."/>
            <person name="Kang H."/>
            <person name="Joh K."/>
        </authorList>
    </citation>
    <scope>NUCLEOTIDE SEQUENCE [LARGE SCALE GENOMIC DNA]</scope>
    <source>
        <strain evidence="3">HME7025</strain>
    </source>
</reference>
<evidence type="ECO:0008006" key="4">
    <source>
        <dbReference type="Google" id="ProtNLM"/>
    </source>
</evidence>
<keyword evidence="1" id="KW-0732">Signal</keyword>
<protein>
    <recommendedName>
        <fullName evidence="4">Ig-like domain repeat protein</fullName>
    </recommendedName>
</protein>
<dbReference type="Proteomes" id="UP000245468">
    <property type="component" value="Chromosome"/>
</dbReference>
<evidence type="ECO:0000256" key="1">
    <source>
        <dbReference type="SAM" id="SignalP"/>
    </source>
</evidence>
<dbReference type="PANTHER" id="PTHR41339">
    <property type="entry name" value="LIPL48"/>
    <property type="match status" value="1"/>
</dbReference>
<dbReference type="AlphaFoldDB" id="A0A2S2DSY8"/>
<name>A0A2S2DSY8_9BACT</name>
<dbReference type="EMBL" id="CP029346">
    <property type="protein sequence ID" value="AWL08150.1"/>
    <property type="molecule type" value="Genomic_DNA"/>
</dbReference>
<evidence type="ECO:0000313" key="3">
    <source>
        <dbReference type="Proteomes" id="UP000245468"/>
    </source>
</evidence>
<feature type="signal peptide" evidence="1">
    <location>
        <begin position="1"/>
        <end position="27"/>
    </location>
</feature>
<dbReference type="PROSITE" id="PS51257">
    <property type="entry name" value="PROKAR_LIPOPROTEIN"/>
    <property type="match status" value="1"/>
</dbReference>
<dbReference type="PANTHER" id="PTHR41339:SF1">
    <property type="entry name" value="SECRETED PROTEIN"/>
    <property type="match status" value="1"/>
</dbReference>
<organism evidence="2 3">
    <name type="scientific">Aquirufa nivalisilvae</name>
    <dbReference type="NCBI Taxonomy" id="2516557"/>
    <lineage>
        <taxon>Bacteria</taxon>
        <taxon>Pseudomonadati</taxon>
        <taxon>Bacteroidota</taxon>
        <taxon>Cytophagia</taxon>
        <taxon>Cytophagales</taxon>
        <taxon>Flectobacillaceae</taxon>
        <taxon>Aquirufa</taxon>
    </lineage>
</organism>
<dbReference type="RefSeq" id="WP_109321919.1">
    <property type="nucleotide sequence ID" value="NZ_CP029346.1"/>
</dbReference>
<evidence type="ECO:0000313" key="2">
    <source>
        <dbReference type="EMBL" id="AWL08150.1"/>
    </source>
</evidence>
<dbReference type="KEGG" id="psez:HME7025_00267"/>
<feature type="chain" id="PRO_5015498269" description="Ig-like domain repeat protein" evidence="1">
    <location>
        <begin position="28"/>
        <end position="590"/>
    </location>
</feature>
<keyword evidence="3" id="KW-1185">Reference proteome</keyword>
<accession>A0A2S2DSY8</accession>